<dbReference type="GeneID" id="96876375"/>
<reference evidence="1" key="1">
    <citation type="submission" date="2023-04" db="EMBL/GenBank/DDBJ databases">
        <title>Genome dynamics across the evolutionary transition to endosymbiosis.</title>
        <authorList>
            <person name="Siozios S."/>
            <person name="Nadal-Jimenez P."/>
            <person name="Azagi T."/>
            <person name="Sprong H."/>
            <person name="Frost C.L."/>
            <person name="Parratt S.R."/>
            <person name="Taylor G."/>
            <person name="Brettell L."/>
            <person name="Lew K.C."/>
            <person name="Croft L."/>
            <person name="King K.C."/>
            <person name="Brockhurst M.A."/>
            <person name="Hypsa V."/>
            <person name="Novakova E."/>
            <person name="Darby A.C."/>
            <person name="Hurst G.D.D."/>
        </authorList>
    </citation>
    <scope>NUCLEOTIDE SEQUENCE</scope>
    <source>
        <strain evidence="1">ANv_CAN</strain>
    </source>
</reference>
<protein>
    <submittedName>
        <fullName evidence="1">Uncharacterized protein</fullName>
    </submittedName>
</protein>
<proteinExistence type="predicted"/>
<sequence length="75" mass="8839">MTGQKPRARQFLRSADILREALNLEPKNISRREQMRIGNVLQNCGYKTERIYIDGIQTRVFSPKQDNQDNQDNLF</sequence>
<organism evidence="1 2">
    <name type="scientific">Arsenophonus nasoniae</name>
    <name type="common">son-killer infecting Nasonia vitripennis</name>
    <dbReference type="NCBI Taxonomy" id="638"/>
    <lineage>
        <taxon>Bacteria</taxon>
        <taxon>Pseudomonadati</taxon>
        <taxon>Pseudomonadota</taxon>
        <taxon>Gammaproteobacteria</taxon>
        <taxon>Enterobacterales</taxon>
        <taxon>Morganellaceae</taxon>
        <taxon>Arsenophonus</taxon>
    </lineage>
</organism>
<name>A0ABY8NRM0_9GAMM</name>
<evidence type="ECO:0000313" key="2">
    <source>
        <dbReference type="Proteomes" id="UP001177592"/>
    </source>
</evidence>
<dbReference type="EMBL" id="CP123523">
    <property type="protein sequence ID" value="WGM06697.1"/>
    <property type="molecule type" value="Genomic_DNA"/>
</dbReference>
<evidence type="ECO:0000313" key="1">
    <source>
        <dbReference type="EMBL" id="WGM06697.1"/>
    </source>
</evidence>
<keyword evidence="2" id="KW-1185">Reference proteome</keyword>
<gene>
    <name evidence="1" type="ORF">QE258_05150</name>
</gene>
<dbReference type="RefSeq" id="WP_246067351.1">
    <property type="nucleotide sequence ID" value="NZ_CP038613.1"/>
</dbReference>
<dbReference type="Proteomes" id="UP001177592">
    <property type="component" value="Chromosome"/>
</dbReference>
<accession>A0ABY8NRM0</accession>